<keyword evidence="3" id="KW-0812">Transmembrane</keyword>
<dbReference type="AlphaFoldDB" id="A0A8C4QSJ0"/>
<dbReference type="Gene3D" id="2.130.10.10">
    <property type="entry name" value="YVTN repeat-like/Quinoprotein amine dehydrogenase"/>
    <property type="match status" value="1"/>
</dbReference>
<sequence>MKRQMLLQMDLWRSPETHRMLLVSYVFKHVQHYFILFSFLDIVFSAYVNEYMVNIDVDTMNPSVVVHIVRILFADLPGFYYDPERNRYFRLLPGHNNFNPLTNSSLRRQQQEKERLKMVEEDNRCHPKVSDSRCTISRLVERRRVGLQGPQSYCRLMHELKISGMRKQSVEVTGAESDVEAFKLIKADSRCERLFALYDLGPGFCKYGLMTLDWKNRSAQAQLWYNHYFTNRMVKSVCWASLTGQDSHLLLSLMGYVDTSGCVSLLPASLFLPDDHAKRPGQVYNFKQMAFTCAWSRCPQIDHSFSAGCPRKAMVMDIVTTQQQHFHTLSDVLAQCFATQAPLLYSGSRSGEVWRWDLRQRSRLGPKPFLFRLSSAATSLSLLSDENYIVAADMAGKIDLWDMRAERTVQNFEGHQNKHYIVPVHVEEELGTVVAGMTSRNIIWERCRKA</sequence>
<dbReference type="InterPro" id="IPR052254">
    <property type="entry name" value="CUL4-DDB1_E3_ligase_receptor"/>
</dbReference>
<protein>
    <submittedName>
        <fullName evidence="4">WD repeat domain 21</fullName>
    </submittedName>
</protein>
<evidence type="ECO:0000256" key="1">
    <source>
        <dbReference type="ARBA" id="ARBA00022574"/>
    </source>
</evidence>
<reference evidence="4" key="2">
    <citation type="submission" date="2025-09" db="UniProtKB">
        <authorList>
            <consortium name="Ensembl"/>
        </authorList>
    </citation>
    <scope>IDENTIFICATION</scope>
</reference>
<dbReference type="PANTHER" id="PTHR44472">
    <property type="entry name" value="DDB1- AND CUL4-ASSOCIATED FACTOR 4-RELATED"/>
    <property type="match status" value="1"/>
</dbReference>
<keyword evidence="5" id="KW-1185">Reference proteome</keyword>
<organism evidence="4 5">
    <name type="scientific">Eptatretus burgeri</name>
    <name type="common">Inshore hagfish</name>
    <dbReference type="NCBI Taxonomy" id="7764"/>
    <lineage>
        <taxon>Eukaryota</taxon>
        <taxon>Metazoa</taxon>
        <taxon>Chordata</taxon>
        <taxon>Craniata</taxon>
        <taxon>Vertebrata</taxon>
        <taxon>Cyclostomata</taxon>
        <taxon>Myxini</taxon>
        <taxon>Myxiniformes</taxon>
        <taxon>Myxinidae</taxon>
        <taxon>Eptatretinae</taxon>
        <taxon>Eptatretus</taxon>
    </lineage>
</organism>
<evidence type="ECO:0000313" key="4">
    <source>
        <dbReference type="Ensembl" id="ENSEBUP00000019224.1"/>
    </source>
</evidence>
<dbReference type="GeneTree" id="ENSGT00940000164083"/>
<evidence type="ECO:0000256" key="3">
    <source>
        <dbReference type="SAM" id="Phobius"/>
    </source>
</evidence>
<dbReference type="InterPro" id="IPR015943">
    <property type="entry name" value="WD40/YVTN_repeat-like_dom_sf"/>
</dbReference>
<dbReference type="Proteomes" id="UP000694388">
    <property type="component" value="Unplaced"/>
</dbReference>
<keyword evidence="2" id="KW-0677">Repeat</keyword>
<dbReference type="SUPFAM" id="SSF50978">
    <property type="entry name" value="WD40 repeat-like"/>
    <property type="match status" value="1"/>
</dbReference>
<evidence type="ECO:0000313" key="5">
    <source>
        <dbReference type="Proteomes" id="UP000694388"/>
    </source>
</evidence>
<keyword evidence="3" id="KW-0472">Membrane</keyword>
<evidence type="ECO:0000256" key="2">
    <source>
        <dbReference type="ARBA" id="ARBA00022737"/>
    </source>
</evidence>
<dbReference type="PANTHER" id="PTHR44472:SF1">
    <property type="entry name" value="DDB1 AND CUL4 ASSOCIATED FACTOR 4"/>
    <property type="match status" value="1"/>
</dbReference>
<keyword evidence="3" id="KW-1133">Transmembrane helix</keyword>
<dbReference type="GO" id="GO:0080008">
    <property type="term" value="C:Cul4-RING E3 ubiquitin ligase complex"/>
    <property type="evidence" value="ECO:0007669"/>
    <property type="project" value="TreeGrafter"/>
</dbReference>
<dbReference type="OMA" id="SIHAYHC"/>
<name>A0A8C4QSJ0_EPTBU</name>
<feature type="transmembrane region" description="Helical" evidence="3">
    <location>
        <begin position="21"/>
        <end position="44"/>
    </location>
</feature>
<dbReference type="Ensembl" id="ENSEBUT00000019800.1">
    <property type="protein sequence ID" value="ENSEBUP00000019224.1"/>
    <property type="gene ID" value="ENSEBUG00000011945.1"/>
</dbReference>
<accession>A0A8C4QSJ0</accession>
<reference evidence="4" key="1">
    <citation type="submission" date="2025-08" db="UniProtKB">
        <authorList>
            <consortium name="Ensembl"/>
        </authorList>
    </citation>
    <scope>IDENTIFICATION</scope>
</reference>
<keyword evidence="1" id="KW-0853">WD repeat</keyword>
<dbReference type="Pfam" id="PF23761">
    <property type="entry name" value="Beta-prop_DCAF4"/>
    <property type="match status" value="1"/>
</dbReference>
<dbReference type="InterPro" id="IPR036322">
    <property type="entry name" value="WD40_repeat_dom_sf"/>
</dbReference>
<proteinExistence type="predicted"/>